<keyword evidence="3" id="KW-0614">Plasmid</keyword>
<evidence type="ECO:0000256" key="1">
    <source>
        <dbReference type="SAM" id="MobiDB-lite"/>
    </source>
</evidence>
<reference evidence="4 5" key="2">
    <citation type="submission" date="2018-12" db="EMBL/GenBank/DDBJ databases">
        <title>Pseudomonas aeruginosa Diversity Panel.</title>
        <authorList>
            <person name="Snesrud E."/>
            <person name="Mcgann P."/>
        </authorList>
    </citation>
    <scope>NUCLEOTIDE SEQUENCE [LARGE SCALE GENOMIC DNA]</scope>
    <source>
        <strain evidence="4 5">MRSN6241</strain>
    </source>
</reference>
<proteinExistence type="predicted"/>
<feature type="compositionally biased region" description="Low complexity" evidence="1">
    <location>
        <begin position="124"/>
        <end position="142"/>
    </location>
</feature>
<feature type="signal peptide" evidence="2">
    <location>
        <begin position="1"/>
        <end position="24"/>
    </location>
</feature>
<feature type="region of interest" description="Disordered" evidence="1">
    <location>
        <begin position="118"/>
        <end position="149"/>
    </location>
</feature>
<dbReference type="AlphaFoldDB" id="A0A1V0M5X4"/>
<sequence length="221" mass="24124">MIMKNLVIGTLMAAQFVLPIYALADADDADTHRDRSRKIGDMEYKRDQLKLQAEMADSYKKMSDAGFIVDESGSPLGVTDIATLGKEVRKAGTKPDKADLPFGQNPVIPNAAPFMLDQPTLGMSGPNGQAAPGGPVQPGSSQKNVPDDDEDKAKHFLALLEVRADSIVVMTSQGRRIVRNGEKVNDYTLQRFGLDKAVFKGPDGTRELVIDWTKSKRYADD</sequence>
<evidence type="ECO:0000256" key="2">
    <source>
        <dbReference type="SAM" id="SignalP"/>
    </source>
</evidence>
<accession>A0A1V0M5X4</accession>
<evidence type="ECO:0000313" key="3">
    <source>
        <dbReference type="EMBL" id="ARD70251.1"/>
    </source>
</evidence>
<evidence type="ECO:0008006" key="6">
    <source>
        <dbReference type="Google" id="ProtNLM"/>
    </source>
</evidence>
<dbReference type="Proteomes" id="UP000276985">
    <property type="component" value="Unassembled WGS sequence"/>
</dbReference>
<organism evidence="3">
    <name type="scientific">Pseudomonas aeruginosa</name>
    <dbReference type="NCBI Taxonomy" id="287"/>
    <lineage>
        <taxon>Bacteria</taxon>
        <taxon>Pseudomonadati</taxon>
        <taxon>Pseudomonadota</taxon>
        <taxon>Gammaproteobacteria</taxon>
        <taxon>Pseudomonadales</taxon>
        <taxon>Pseudomonadaceae</taxon>
        <taxon>Pseudomonas</taxon>
    </lineage>
</organism>
<keyword evidence="2" id="KW-0732">Signal</keyword>
<dbReference type="EMBL" id="KY494864">
    <property type="protein sequence ID" value="ARD70251.1"/>
    <property type="molecule type" value="Genomic_DNA"/>
</dbReference>
<geneLocation type="plasmid" evidence="3">
    <name>pJB37</name>
</geneLocation>
<evidence type="ECO:0000313" key="5">
    <source>
        <dbReference type="Proteomes" id="UP000276985"/>
    </source>
</evidence>
<reference evidence="3" key="1">
    <citation type="submission" date="2017-01" db="EMBL/GenBank/DDBJ databases">
        <title>Complete nucleotide sequence of an IncP-2 blaVIM-2-harboring megaplasmid from Pseudomonas aeruginosa.</title>
        <authorList>
            <person name="Botelho J."/>
            <person name="Grosso F."/>
            <person name="Mabrouk A."/>
            <person name="Peixe L."/>
        </authorList>
    </citation>
    <scope>NUCLEOTIDE SEQUENCE</scope>
    <source>
        <strain evidence="3">FFUP_PS_37</strain>
        <plasmid evidence="3">pJB37</plasmid>
    </source>
</reference>
<name>A0A1V0M5X4_PSEAI</name>
<gene>
    <name evidence="4" type="ORF">DY940_30650</name>
</gene>
<protein>
    <recommendedName>
        <fullName evidence="6">Type IV pilus biogenesis protein PilP</fullName>
    </recommendedName>
</protein>
<dbReference type="EMBL" id="RXTL01000046">
    <property type="protein sequence ID" value="RTS40049.1"/>
    <property type="molecule type" value="Genomic_DNA"/>
</dbReference>
<evidence type="ECO:0000313" key="4">
    <source>
        <dbReference type="EMBL" id="RTS40049.1"/>
    </source>
</evidence>
<feature type="chain" id="PRO_5044283035" description="Type IV pilus biogenesis protein PilP" evidence="2">
    <location>
        <begin position="25"/>
        <end position="221"/>
    </location>
</feature>